<dbReference type="GO" id="GO:1990060">
    <property type="term" value="C:maltose transport complex"/>
    <property type="evidence" value="ECO:0007669"/>
    <property type="project" value="TreeGrafter"/>
</dbReference>
<evidence type="ECO:0000313" key="12">
    <source>
        <dbReference type="Proteomes" id="UP000198597"/>
    </source>
</evidence>
<dbReference type="EMBL" id="FNJM01000007">
    <property type="protein sequence ID" value="SDP54955.1"/>
    <property type="molecule type" value="Genomic_DNA"/>
</dbReference>
<dbReference type="InterPro" id="IPR035906">
    <property type="entry name" value="MetI-like_sf"/>
</dbReference>
<keyword evidence="5" id="KW-0762">Sugar transport</keyword>
<feature type="transmembrane region" description="Helical" evidence="9">
    <location>
        <begin position="472"/>
        <end position="491"/>
    </location>
</feature>
<evidence type="ECO:0000256" key="1">
    <source>
        <dbReference type="ARBA" id="ARBA00004651"/>
    </source>
</evidence>
<evidence type="ECO:0000256" key="7">
    <source>
        <dbReference type="ARBA" id="ARBA00022989"/>
    </source>
</evidence>
<feature type="transmembrane region" description="Helical" evidence="9">
    <location>
        <begin position="599"/>
        <end position="618"/>
    </location>
</feature>
<dbReference type="GO" id="GO:0015423">
    <property type="term" value="F:ABC-type maltose transporter activity"/>
    <property type="evidence" value="ECO:0007669"/>
    <property type="project" value="TreeGrafter"/>
</dbReference>
<organism evidence="11 12">
    <name type="scientific">Clostridium gasigenes</name>
    <dbReference type="NCBI Taxonomy" id="94869"/>
    <lineage>
        <taxon>Bacteria</taxon>
        <taxon>Bacillati</taxon>
        <taxon>Bacillota</taxon>
        <taxon>Clostridia</taxon>
        <taxon>Eubacteriales</taxon>
        <taxon>Clostridiaceae</taxon>
        <taxon>Clostridium</taxon>
    </lineage>
</organism>
<dbReference type="Gene3D" id="1.10.3720.10">
    <property type="entry name" value="MetI-like"/>
    <property type="match status" value="1"/>
</dbReference>
<gene>
    <name evidence="11" type="ORF">SAMN04488529_107122</name>
</gene>
<sequence>MKKFDVYLYDSINRQYDRKNMYLYEVATLQEKIEDATGNEKDQLSKKLKDLIGNKSNHEYNKKLVDYKNKEKLFLIENKKKVTELKGKLDKTLSTNAKRLEIRLFKAREIKMFYENYVDLTYDAELITEQCKLEIMQIPAVIEFEKESIKVLNKAINKKMNVSEIENKKFREEFKRYKIQEKKKVEDRIKEVKIKQKDGIISKKAKNNIIEELNRKYDETILVKSFECEKKYNKEIIKNKKYELSKVVNQRINTVNVNVSDLRRVYAIESEKTFPIISYCTFLVPGLGQLLNKQYMKSLIMFFITIYIYAAAIPYALGYGNYKGDGIAGLVTLAANSGKLDRSIIFMIEGILAIFLVVIALMLIYMSFKDVNTVEKDVIKGTRYRVWTETRQIMFEDGFPYLVLSPAAIVTIFIVFIPVVTTILISFTGMGPETQAKFGWAAFDNYKMLILGQGMVGSIFWGILGWTVIWTIGASTLGIGLGFILAITLNNDRIKGRAIFRTIYLLPWAVPSFLTIMFFSILLADNGAIVTFFQGIFGEGFSIKNDPFVSRIAVICMQSWLGSAYVFMLSTGVLQSISSELYEAADIDGATNFKKLTKITIPLVLFQTAPLLVGQYVFNFNNFGLIYLFNSGGPFDPTKYGNLAGSTDLLITYIYKLTMENQYQALGAAITVIISVALIGVAYVGYKNTDAFRRE</sequence>
<feature type="transmembrane region" description="Helical" evidence="9">
    <location>
        <begin position="448"/>
        <end position="466"/>
    </location>
</feature>
<feature type="transmembrane region" description="Helical" evidence="9">
    <location>
        <begin position="299"/>
        <end position="322"/>
    </location>
</feature>
<keyword evidence="4" id="KW-1003">Cell membrane</keyword>
<dbReference type="SUPFAM" id="SSF161098">
    <property type="entry name" value="MetI-like"/>
    <property type="match status" value="1"/>
</dbReference>
<dbReference type="Pfam" id="PF00528">
    <property type="entry name" value="BPD_transp_1"/>
    <property type="match status" value="1"/>
</dbReference>
<evidence type="ECO:0000256" key="6">
    <source>
        <dbReference type="ARBA" id="ARBA00022692"/>
    </source>
</evidence>
<feature type="transmembrane region" description="Helical" evidence="9">
    <location>
        <begin position="401"/>
        <end position="427"/>
    </location>
</feature>
<comment type="similarity">
    <text evidence="2">Belongs to the binding-protein-dependent transport system permease family. MalFG subfamily.</text>
</comment>
<dbReference type="RefSeq" id="WP_089970417.1">
    <property type="nucleotide sequence ID" value="NZ_FNJM01000007.1"/>
</dbReference>
<evidence type="ECO:0000256" key="8">
    <source>
        <dbReference type="ARBA" id="ARBA00023136"/>
    </source>
</evidence>
<keyword evidence="3 9" id="KW-0813">Transport</keyword>
<evidence type="ECO:0000256" key="4">
    <source>
        <dbReference type="ARBA" id="ARBA00022475"/>
    </source>
</evidence>
<dbReference type="STRING" id="94869.SAMN04488529_107122"/>
<reference evidence="11 12" key="1">
    <citation type="submission" date="2016-10" db="EMBL/GenBank/DDBJ databases">
        <authorList>
            <person name="de Groot N.N."/>
        </authorList>
    </citation>
    <scope>NUCLEOTIDE SEQUENCE [LARGE SCALE GENOMIC DNA]</scope>
    <source>
        <strain evidence="11 12">DSM 12272</strain>
    </source>
</reference>
<protein>
    <submittedName>
        <fullName evidence="11">Arabinogalactan oligomer / maltooligosaccharide transport system permease protein</fullName>
    </submittedName>
</protein>
<dbReference type="GO" id="GO:0042956">
    <property type="term" value="P:maltodextrin transmembrane transport"/>
    <property type="evidence" value="ECO:0007669"/>
    <property type="project" value="TreeGrafter"/>
</dbReference>
<keyword evidence="12" id="KW-1185">Reference proteome</keyword>
<accession>A0A1H0TME4</accession>
<dbReference type="PROSITE" id="PS50928">
    <property type="entry name" value="ABC_TM1"/>
    <property type="match status" value="1"/>
</dbReference>
<dbReference type="OrthoDB" id="9778687at2"/>
<keyword evidence="6 9" id="KW-0812">Transmembrane</keyword>
<dbReference type="Proteomes" id="UP000198597">
    <property type="component" value="Unassembled WGS sequence"/>
</dbReference>
<dbReference type="PANTHER" id="PTHR47314">
    <property type="entry name" value="MALTOSE/MALTODEXTRIN TRANSPORT SYSTEM PERMEASE PROTEIN MALF"/>
    <property type="match status" value="1"/>
</dbReference>
<name>A0A1H0TME4_9CLOT</name>
<dbReference type="AlphaFoldDB" id="A0A1H0TME4"/>
<evidence type="ECO:0000256" key="5">
    <source>
        <dbReference type="ARBA" id="ARBA00022597"/>
    </source>
</evidence>
<evidence type="ECO:0000259" key="10">
    <source>
        <dbReference type="PROSITE" id="PS50928"/>
    </source>
</evidence>
<evidence type="ECO:0000256" key="3">
    <source>
        <dbReference type="ARBA" id="ARBA00022448"/>
    </source>
</evidence>
<keyword evidence="8 9" id="KW-0472">Membrane</keyword>
<feature type="transmembrane region" description="Helical" evidence="9">
    <location>
        <begin position="503"/>
        <end position="524"/>
    </location>
</feature>
<proteinExistence type="inferred from homology"/>
<feature type="transmembrane region" description="Helical" evidence="9">
    <location>
        <begin position="665"/>
        <end position="686"/>
    </location>
</feature>
<dbReference type="InterPro" id="IPR000515">
    <property type="entry name" value="MetI-like"/>
</dbReference>
<evidence type="ECO:0000256" key="9">
    <source>
        <dbReference type="RuleBase" id="RU363032"/>
    </source>
</evidence>
<evidence type="ECO:0000313" key="11">
    <source>
        <dbReference type="EMBL" id="SDP54955.1"/>
    </source>
</evidence>
<dbReference type="PANTHER" id="PTHR47314:SF1">
    <property type="entry name" value="MALTOSE_MALTODEXTRIN TRANSPORT SYSTEM PERMEASE PROTEIN MALF"/>
    <property type="match status" value="1"/>
</dbReference>
<feature type="transmembrane region" description="Helical" evidence="9">
    <location>
        <begin position="548"/>
        <end position="569"/>
    </location>
</feature>
<dbReference type="CDD" id="cd06261">
    <property type="entry name" value="TM_PBP2"/>
    <property type="match status" value="1"/>
</dbReference>
<feature type="transmembrane region" description="Helical" evidence="9">
    <location>
        <begin position="343"/>
        <end position="368"/>
    </location>
</feature>
<keyword evidence="7 9" id="KW-1133">Transmembrane helix</keyword>
<evidence type="ECO:0000256" key="2">
    <source>
        <dbReference type="ARBA" id="ARBA00009047"/>
    </source>
</evidence>
<comment type="subcellular location">
    <subcellularLocation>
        <location evidence="1 9">Cell membrane</location>
        <topology evidence="1 9">Multi-pass membrane protein</topology>
    </subcellularLocation>
</comment>
<feature type="domain" description="ABC transmembrane type-1" evidence="10">
    <location>
        <begin position="464"/>
        <end position="685"/>
    </location>
</feature>